<dbReference type="AlphaFoldDB" id="A0A1G1Y354"/>
<dbReference type="STRING" id="1797535.A2744_01285"/>
<proteinExistence type="predicted"/>
<accession>A0A1G1Y354</accession>
<dbReference type="EMBL" id="MHIE01000001">
    <property type="protein sequence ID" value="OGY46773.1"/>
    <property type="molecule type" value="Genomic_DNA"/>
</dbReference>
<dbReference type="Proteomes" id="UP000178240">
    <property type="component" value="Unassembled WGS sequence"/>
</dbReference>
<sequence>MKVEDQIKNLLGQKFEAKRVNSVVSHYISCIQKFEEGDWETSLTKAGKFIEAVIKLLWVFAGKELPEKQKEFKATIFAQKIITQVTTATISDDGIRLQIPRASIFVYDITSNRGGRHDSDEVNANEMDSSTVLPVCSWILAELFRFSAKNLMSIEETKKIIDSLTERRYPIFEEIDGRIYVDSKKFKSAPECSLLILYKIYPKRISKDTLINFLKRHNFKQSAVKFERLSSYLDIDENDNILLRATGRRKAEEILNKN</sequence>
<evidence type="ECO:0000313" key="2">
    <source>
        <dbReference type="Proteomes" id="UP000178240"/>
    </source>
</evidence>
<evidence type="ECO:0000313" key="1">
    <source>
        <dbReference type="EMBL" id="OGY46773.1"/>
    </source>
</evidence>
<name>A0A1G1Y354_9BACT</name>
<organism evidence="1 2">
    <name type="scientific">Candidatus Buchananbacteria bacterium RIFCSPHIGHO2_01_FULL_44_11</name>
    <dbReference type="NCBI Taxonomy" id="1797535"/>
    <lineage>
        <taxon>Bacteria</taxon>
        <taxon>Candidatus Buchananiibacteriota</taxon>
    </lineage>
</organism>
<protein>
    <submittedName>
        <fullName evidence="1">Uncharacterized protein</fullName>
    </submittedName>
</protein>
<reference evidence="1 2" key="1">
    <citation type="journal article" date="2016" name="Nat. Commun.">
        <title>Thousands of microbial genomes shed light on interconnected biogeochemical processes in an aquifer system.</title>
        <authorList>
            <person name="Anantharaman K."/>
            <person name="Brown C.T."/>
            <person name="Hug L.A."/>
            <person name="Sharon I."/>
            <person name="Castelle C.J."/>
            <person name="Probst A.J."/>
            <person name="Thomas B.C."/>
            <person name="Singh A."/>
            <person name="Wilkins M.J."/>
            <person name="Karaoz U."/>
            <person name="Brodie E.L."/>
            <person name="Williams K.H."/>
            <person name="Hubbard S.S."/>
            <person name="Banfield J.F."/>
        </authorList>
    </citation>
    <scope>NUCLEOTIDE SEQUENCE [LARGE SCALE GENOMIC DNA]</scope>
</reference>
<gene>
    <name evidence="1" type="ORF">A2744_01285</name>
</gene>
<comment type="caution">
    <text evidence="1">The sequence shown here is derived from an EMBL/GenBank/DDBJ whole genome shotgun (WGS) entry which is preliminary data.</text>
</comment>